<dbReference type="EMBL" id="JAINWA010000001">
    <property type="protein sequence ID" value="MCD1653935.1"/>
    <property type="molecule type" value="Genomic_DNA"/>
</dbReference>
<dbReference type="Proteomes" id="UP001198163">
    <property type="component" value="Unassembled WGS sequence"/>
</dbReference>
<dbReference type="AlphaFoldDB" id="A0AAE3JJ83"/>
<evidence type="ECO:0000313" key="1">
    <source>
        <dbReference type="EMBL" id="MCD1653935.1"/>
    </source>
</evidence>
<proteinExistence type="predicted"/>
<name>A0AAE3JJ83_9SPIR</name>
<dbReference type="RefSeq" id="WP_230753572.1">
    <property type="nucleotide sequence ID" value="NZ_JAINWA010000001.1"/>
</dbReference>
<reference evidence="1" key="1">
    <citation type="submission" date="2021-08" db="EMBL/GenBank/DDBJ databases">
        <title>Comparative analyses of Brucepasteria parasyntrophica and Teretinema zuelzerae.</title>
        <authorList>
            <person name="Song Y."/>
            <person name="Brune A."/>
        </authorList>
    </citation>
    <scope>NUCLEOTIDE SEQUENCE</scope>
    <source>
        <strain evidence="1">DSM 1903</strain>
    </source>
</reference>
<dbReference type="InterPro" id="IPR011660">
    <property type="entry name" value="VapB-like"/>
</dbReference>
<accession>A0AAE3JJ83</accession>
<gene>
    <name evidence="1" type="ORF">K7J14_04390</name>
</gene>
<organism evidence="1 2">
    <name type="scientific">Teretinema zuelzerae</name>
    <dbReference type="NCBI Taxonomy" id="156"/>
    <lineage>
        <taxon>Bacteria</taxon>
        <taxon>Pseudomonadati</taxon>
        <taxon>Spirochaetota</taxon>
        <taxon>Spirochaetia</taxon>
        <taxon>Spirochaetales</taxon>
        <taxon>Treponemataceae</taxon>
        <taxon>Teretinema</taxon>
    </lineage>
</organism>
<evidence type="ECO:0000313" key="2">
    <source>
        <dbReference type="Proteomes" id="UP001198163"/>
    </source>
</evidence>
<dbReference type="Pfam" id="PF07704">
    <property type="entry name" value="PSK_trans_fac"/>
    <property type="match status" value="1"/>
</dbReference>
<sequence>MAMSIRNSGVEKQVRDISSRTGYSLTETLEKALETFDASLSAETQSRFSRLASIAASCSSLPDVDARSFDEILGYGDDGAFSL</sequence>
<keyword evidence="2" id="KW-1185">Reference proteome</keyword>
<protein>
    <submittedName>
        <fullName evidence="1">Type II toxin-antitoxin system VapB family antitoxin</fullName>
    </submittedName>
</protein>
<comment type="caution">
    <text evidence="1">The sequence shown here is derived from an EMBL/GenBank/DDBJ whole genome shotgun (WGS) entry which is preliminary data.</text>
</comment>